<dbReference type="PRINTS" id="PR00259">
    <property type="entry name" value="TMFOUR"/>
</dbReference>
<evidence type="ECO:0000256" key="4">
    <source>
        <dbReference type="ARBA" id="ARBA00022989"/>
    </source>
</evidence>
<dbReference type="Proteomes" id="UP000050761">
    <property type="component" value="Unassembled WGS sequence"/>
</dbReference>
<dbReference type="OrthoDB" id="5870230at2759"/>
<evidence type="ECO:0000256" key="6">
    <source>
        <dbReference type="SAM" id="Phobius"/>
    </source>
</evidence>
<accession>A0A3P8H9H8</accession>
<keyword evidence="3 6" id="KW-0812">Transmembrane</keyword>
<dbReference type="EMBL" id="UZAH01035297">
    <property type="protein sequence ID" value="VDP40086.1"/>
    <property type="molecule type" value="Genomic_DNA"/>
</dbReference>
<evidence type="ECO:0000256" key="3">
    <source>
        <dbReference type="ARBA" id="ARBA00022692"/>
    </source>
</evidence>
<sequence>MVAGCGNKCVKYTFWAINFLFFILGALIVGLSLWLRFDTSFLTKVTNAIKVDTGSLPLDGFYLLLYIVIGFGSVLLILGFLGCCGSACEVICVIGLYFFFVLVLFIAEIVGIVLYFVNKNSIRDNFVNIWRNEMVMKYQTSQPIRNTLDNVQAQVTSISCHRHIARGNQLETENRLQLQCQQSLNSSLCGCHAVMSPEYGKGVARRLSAQRNAVSHANIRHLDLYILGGSQWSF</sequence>
<keyword evidence="8" id="KW-1185">Reference proteome</keyword>
<dbReference type="InterPro" id="IPR018499">
    <property type="entry name" value="Tetraspanin/Peripherin"/>
</dbReference>
<dbReference type="PANTHER" id="PTHR19282">
    <property type="entry name" value="TETRASPANIN"/>
    <property type="match status" value="1"/>
</dbReference>
<feature type="transmembrane region" description="Helical" evidence="6">
    <location>
        <begin position="90"/>
        <end position="117"/>
    </location>
</feature>
<keyword evidence="5 6" id="KW-0472">Membrane</keyword>
<dbReference type="AlphaFoldDB" id="A0A183GLS2"/>
<evidence type="ECO:0000256" key="5">
    <source>
        <dbReference type="ARBA" id="ARBA00023136"/>
    </source>
</evidence>
<dbReference type="WBParaSite" id="HPBE_0002364201-mRNA-1">
    <property type="protein sequence ID" value="HPBE_0002364201-mRNA-1"/>
    <property type="gene ID" value="HPBE_0002364201"/>
</dbReference>
<dbReference type="GO" id="GO:0005886">
    <property type="term" value="C:plasma membrane"/>
    <property type="evidence" value="ECO:0007669"/>
    <property type="project" value="TreeGrafter"/>
</dbReference>
<reference evidence="9" key="2">
    <citation type="submission" date="2019-09" db="UniProtKB">
        <authorList>
            <consortium name="WormBaseParasite"/>
        </authorList>
    </citation>
    <scope>IDENTIFICATION</scope>
</reference>
<keyword evidence="4 6" id="KW-1133">Transmembrane helix</keyword>
<evidence type="ECO:0000313" key="9">
    <source>
        <dbReference type="WBParaSite" id="HPBE_0002364201-mRNA-1"/>
    </source>
</evidence>
<evidence type="ECO:0000313" key="7">
    <source>
        <dbReference type="EMBL" id="VDP40086.1"/>
    </source>
</evidence>
<proteinExistence type="inferred from homology"/>
<gene>
    <name evidence="7" type="ORF">HPBE_LOCUS23641</name>
</gene>
<evidence type="ECO:0000256" key="1">
    <source>
        <dbReference type="ARBA" id="ARBA00004141"/>
    </source>
</evidence>
<dbReference type="PROSITE" id="PS00421">
    <property type="entry name" value="TM4_1"/>
    <property type="match status" value="1"/>
</dbReference>
<protein>
    <submittedName>
        <fullName evidence="9">Tetraspanin</fullName>
    </submittedName>
</protein>
<dbReference type="Pfam" id="PF00335">
    <property type="entry name" value="Tetraspanin"/>
    <property type="match status" value="1"/>
</dbReference>
<evidence type="ECO:0000313" key="8">
    <source>
        <dbReference type="Proteomes" id="UP000050761"/>
    </source>
</evidence>
<organism evidence="8 9">
    <name type="scientific">Heligmosomoides polygyrus</name>
    <name type="common">Parasitic roundworm</name>
    <dbReference type="NCBI Taxonomy" id="6339"/>
    <lineage>
        <taxon>Eukaryota</taxon>
        <taxon>Metazoa</taxon>
        <taxon>Ecdysozoa</taxon>
        <taxon>Nematoda</taxon>
        <taxon>Chromadorea</taxon>
        <taxon>Rhabditida</taxon>
        <taxon>Rhabditina</taxon>
        <taxon>Rhabditomorpha</taxon>
        <taxon>Strongyloidea</taxon>
        <taxon>Heligmosomidae</taxon>
        <taxon>Heligmosomoides</taxon>
    </lineage>
</organism>
<accession>A0A183GLS2</accession>
<dbReference type="InterPro" id="IPR018503">
    <property type="entry name" value="Tetraspanin_CS"/>
</dbReference>
<comment type="similarity">
    <text evidence="2">Belongs to the tetraspanin (TM4SF) family.</text>
</comment>
<name>A0A183GLS2_HELPZ</name>
<evidence type="ECO:0000256" key="2">
    <source>
        <dbReference type="ARBA" id="ARBA00006840"/>
    </source>
</evidence>
<comment type="subcellular location">
    <subcellularLocation>
        <location evidence="1">Membrane</location>
        <topology evidence="1">Multi-pass membrane protein</topology>
    </subcellularLocation>
</comment>
<reference evidence="7 8" key="1">
    <citation type="submission" date="2018-11" db="EMBL/GenBank/DDBJ databases">
        <authorList>
            <consortium name="Pathogen Informatics"/>
        </authorList>
    </citation>
    <scope>NUCLEOTIDE SEQUENCE [LARGE SCALE GENOMIC DNA]</scope>
</reference>
<feature type="transmembrane region" description="Helical" evidence="6">
    <location>
        <begin position="61"/>
        <end position="83"/>
    </location>
</feature>
<dbReference type="PANTHER" id="PTHR19282:SF534">
    <property type="entry name" value="TETRASPANIN FAMILY-RELATED"/>
    <property type="match status" value="1"/>
</dbReference>
<feature type="transmembrane region" description="Helical" evidence="6">
    <location>
        <begin position="12"/>
        <end position="35"/>
    </location>
</feature>